<evidence type="ECO:0000313" key="3">
    <source>
        <dbReference type="Proteomes" id="UP001172788"/>
    </source>
</evidence>
<evidence type="ECO:0000313" key="4">
    <source>
        <dbReference type="Proteomes" id="UP001172791"/>
    </source>
</evidence>
<comment type="caution">
    <text evidence="1">The sequence shown here is derived from an EMBL/GenBank/DDBJ whole genome shotgun (WGS) entry which is preliminary data.</text>
</comment>
<dbReference type="Proteomes" id="UP001172791">
    <property type="component" value="Unassembled WGS sequence"/>
</dbReference>
<sequence>MEPPPWTTSEDDAVFMRIHAEGGELSGDIISKRVCHYSTYSGLSIEGRMSGRSGSGVVWDYFMGKRRALAKLDLNFDKAKGLVDVRVVDQAPGLFPESFRLRKAASFVVEENEDEVGTRYAASAAEAMKETREMEAARYRGVICKSFLEEVNKFLKQSQIKPSKSVRKGVQN</sequence>
<gene>
    <name evidence="1" type="ORF">DBA34_10615</name>
    <name evidence="2" type="ORF">DBB29_08995</name>
</gene>
<evidence type="ECO:0000313" key="2">
    <source>
        <dbReference type="EMBL" id="MDN4578253.1"/>
    </source>
</evidence>
<organism evidence="1 4">
    <name type="scientific">Pandoraea cepalis</name>
    <dbReference type="NCBI Taxonomy" id="2508294"/>
    <lineage>
        <taxon>Bacteria</taxon>
        <taxon>Pseudomonadati</taxon>
        <taxon>Pseudomonadota</taxon>
        <taxon>Betaproteobacteria</taxon>
        <taxon>Burkholderiales</taxon>
        <taxon>Burkholderiaceae</taxon>
        <taxon>Pandoraea</taxon>
    </lineage>
</organism>
<proteinExistence type="predicted"/>
<keyword evidence="3" id="KW-1185">Reference proteome</keyword>
<protein>
    <submittedName>
        <fullName evidence="1">Uncharacterized protein</fullName>
    </submittedName>
</protein>
<accession>A0AAW7MM36</accession>
<dbReference type="EMBL" id="QAID01000035">
    <property type="protein sequence ID" value="MDN4578253.1"/>
    <property type="molecule type" value="Genomic_DNA"/>
</dbReference>
<name>A0AAW7MM36_9BURK</name>
<dbReference type="EMBL" id="QAIC01000037">
    <property type="protein sequence ID" value="MDN4573711.1"/>
    <property type="molecule type" value="Genomic_DNA"/>
</dbReference>
<reference evidence="1" key="1">
    <citation type="submission" date="2018-04" db="EMBL/GenBank/DDBJ databases">
        <authorList>
            <person name="Jy Z."/>
        </authorList>
    </citation>
    <scope>NUCLEOTIDE SEQUENCE</scope>
    <source>
        <strain evidence="2">AS13</strain>
        <strain evidence="1">LA18</strain>
    </source>
</reference>
<evidence type="ECO:0000313" key="1">
    <source>
        <dbReference type="EMBL" id="MDN4573711.1"/>
    </source>
</evidence>
<dbReference type="Proteomes" id="UP001172788">
    <property type="component" value="Unassembled WGS sequence"/>
</dbReference>
<dbReference type="AlphaFoldDB" id="A0AAW7MM36"/>